<feature type="chain" id="PRO_5045877129" description="YtxH domain-containing protein" evidence="2">
    <location>
        <begin position="22"/>
        <end position="80"/>
    </location>
</feature>
<accession>A0ABS9EGB1</accession>
<protein>
    <recommendedName>
        <fullName evidence="5">YtxH domain-containing protein</fullName>
    </recommendedName>
</protein>
<evidence type="ECO:0008006" key="5">
    <source>
        <dbReference type="Google" id="ProtNLM"/>
    </source>
</evidence>
<dbReference type="Proteomes" id="UP001179363">
    <property type="component" value="Unassembled WGS sequence"/>
</dbReference>
<evidence type="ECO:0000256" key="1">
    <source>
        <dbReference type="SAM" id="MobiDB-lite"/>
    </source>
</evidence>
<dbReference type="RefSeq" id="WP_236134083.1">
    <property type="nucleotide sequence ID" value="NZ_JAKGTH010000009.1"/>
</dbReference>
<feature type="compositionally biased region" description="Acidic residues" evidence="1">
    <location>
        <begin position="31"/>
        <end position="40"/>
    </location>
</feature>
<feature type="region of interest" description="Disordered" evidence="1">
    <location>
        <begin position="61"/>
        <end position="80"/>
    </location>
</feature>
<feature type="signal peptide" evidence="2">
    <location>
        <begin position="1"/>
        <end position="21"/>
    </location>
</feature>
<feature type="region of interest" description="Disordered" evidence="1">
    <location>
        <begin position="29"/>
        <end position="48"/>
    </location>
</feature>
<dbReference type="PROSITE" id="PS51257">
    <property type="entry name" value="PROKAR_LIPOPROTEIN"/>
    <property type="match status" value="1"/>
</dbReference>
<reference evidence="3" key="1">
    <citation type="submission" date="2022-01" db="EMBL/GenBank/DDBJ databases">
        <title>Gillisia lutea sp. nov., isolated from marine plastic residues from the Malvarosa beach (Valencia, Spain).</title>
        <authorList>
            <person name="Vidal-Verdu A."/>
            <person name="Molina-Menor E."/>
            <person name="Satari L."/>
            <person name="Pascual J."/>
            <person name="Pereto J."/>
            <person name="Porcar M."/>
        </authorList>
    </citation>
    <scope>NUCLEOTIDE SEQUENCE</scope>
    <source>
        <strain evidence="3">M10.2A</strain>
    </source>
</reference>
<dbReference type="EMBL" id="JAKGTH010000009">
    <property type="protein sequence ID" value="MCF4101933.1"/>
    <property type="molecule type" value="Genomic_DNA"/>
</dbReference>
<comment type="caution">
    <text evidence="3">The sequence shown here is derived from an EMBL/GenBank/DDBJ whole genome shotgun (WGS) entry which is preliminary data.</text>
</comment>
<keyword evidence="2" id="KW-0732">Signal</keyword>
<gene>
    <name evidence="3" type="ORF">L1I30_09670</name>
</gene>
<evidence type="ECO:0000313" key="3">
    <source>
        <dbReference type="EMBL" id="MCF4101933.1"/>
    </source>
</evidence>
<name>A0ABS9EGB1_9FLAO</name>
<sequence length="80" mass="8961">MKKVFLLLMMAVITASVYSCRETTQEKTEDALESIGEDIETNTKKAGEKIEEGAKKVKEEIHEEMHDTDDVNGEEAADDL</sequence>
<feature type="compositionally biased region" description="Acidic residues" evidence="1">
    <location>
        <begin position="70"/>
        <end position="80"/>
    </location>
</feature>
<keyword evidence="4" id="KW-1185">Reference proteome</keyword>
<evidence type="ECO:0000313" key="4">
    <source>
        <dbReference type="Proteomes" id="UP001179363"/>
    </source>
</evidence>
<organism evidence="3 4">
    <name type="scientific">Gillisia lutea</name>
    <dbReference type="NCBI Taxonomy" id="2909668"/>
    <lineage>
        <taxon>Bacteria</taxon>
        <taxon>Pseudomonadati</taxon>
        <taxon>Bacteroidota</taxon>
        <taxon>Flavobacteriia</taxon>
        <taxon>Flavobacteriales</taxon>
        <taxon>Flavobacteriaceae</taxon>
        <taxon>Gillisia</taxon>
    </lineage>
</organism>
<evidence type="ECO:0000256" key="2">
    <source>
        <dbReference type="SAM" id="SignalP"/>
    </source>
</evidence>
<proteinExistence type="predicted"/>